<evidence type="ECO:0000313" key="3">
    <source>
        <dbReference type="Proteomes" id="UP000230069"/>
    </source>
</evidence>
<name>A0A2G5EQR4_AQUCA</name>
<protein>
    <submittedName>
        <fullName evidence="2">Uncharacterized protein</fullName>
    </submittedName>
</protein>
<dbReference type="STRING" id="218851.A0A2G5EQR4"/>
<evidence type="ECO:0000256" key="1">
    <source>
        <dbReference type="ARBA" id="ARBA00005437"/>
    </source>
</evidence>
<dbReference type="OrthoDB" id="97518at2759"/>
<evidence type="ECO:0000313" key="2">
    <source>
        <dbReference type="EMBL" id="PIA58083.1"/>
    </source>
</evidence>
<dbReference type="InterPro" id="IPR007612">
    <property type="entry name" value="LOR"/>
</dbReference>
<dbReference type="PANTHER" id="PTHR31087:SF58">
    <property type="entry name" value="OS07G0230700 PROTEIN"/>
    <property type="match status" value="1"/>
</dbReference>
<organism evidence="2 3">
    <name type="scientific">Aquilegia coerulea</name>
    <name type="common">Rocky mountain columbine</name>
    <dbReference type="NCBI Taxonomy" id="218851"/>
    <lineage>
        <taxon>Eukaryota</taxon>
        <taxon>Viridiplantae</taxon>
        <taxon>Streptophyta</taxon>
        <taxon>Embryophyta</taxon>
        <taxon>Tracheophyta</taxon>
        <taxon>Spermatophyta</taxon>
        <taxon>Magnoliopsida</taxon>
        <taxon>Ranunculales</taxon>
        <taxon>Ranunculaceae</taxon>
        <taxon>Thalictroideae</taxon>
        <taxon>Aquilegia</taxon>
    </lineage>
</organism>
<dbReference type="InterPro" id="IPR038595">
    <property type="entry name" value="LOR_sf"/>
</dbReference>
<accession>A0A2G5EQR4</accession>
<reference evidence="2 3" key="1">
    <citation type="submission" date="2017-09" db="EMBL/GenBank/DDBJ databases">
        <title>WGS assembly of Aquilegia coerulea Goldsmith.</title>
        <authorList>
            <person name="Hodges S."/>
            <person name="Kramer E."/>
            <person name="Nordborg M."/>
            <person name="Tomkins J."/>
            <person name="Borevitz J."/>
            <person name="Derieg N."/>
            <person name="Yan J."/>
            <person name="Mihaltcheva S."/>
            <person name="Hayes R.D."/>
            <person name="Rokhsar D."/>
        </authorList>
    </citation>
    <scope>NUCLEOTIDE SEQUENCE [LARGE SCALE GENOMIC DNA]</scope>
    <source>
        <strain evidence="3">cv. Goldsmith</strain>
    </source>
</reference>
<dbReference type="Gene3D" id="2.40.160.200">
    <property type="entry name" value="LURP1-related"/>
    <property type="match status" value="1"/>
</dbReference>
<comment type="similarity">
    <text evidence="1">Belongs to the LOR family.</text>
</comment>
<keyword evidence="3" id="KW-1185">Reference proteome</keyword>
<dbReference type="AlphaFoldDB" id="A0A2G5EQR4"/>
<dbReference type="InterPro" id="IPR025659">
    <property type="entry name" value="Tubby-like_C"/>
</dbReference>
<dbReference type="Pfam" id="PF04525">
    <property type="entry name" value="LOR"/>
    <property type="match status" value="1"/>
</dbReference>
<dbReference type="InParanoid" id="A0A2G5EQR4"/>
<dbReference type="Proteomes" id="UP000230069">
    <property type="component" value="Unassembled WGS sequence"/>
</dbReference>
<gene>
    <name evidence="2" type="ORF">AQUCO_00500190v1</name>
</gene>
<dbReference type="PANTHER" id="PTHR31087">
    <property type="match status" value="1"/>
</dbReference>
<dbReference type="SUPFAM" id="SSF54518">
    <property type="entry name" value="Tubby C-terminal domain-like"/>
    <property type="match status" value="1"/>
</dbReference>
<dbReference type="EMBL" id="KZ305022">
    <property type="protein sequence ID" value="PIA58083.1"/>
    <property type="molecule type" value="Genomic_DNA"/>
</dbReference>
<sequence length="143" mass="15939">MDNKYYNEDESQSVTVNLAQPRYILPPLAEPVNVIGSKYCAPYAVDLSMVYGASENLSYSYVISDNVSNNKIFIIKDGFFTLHSKCALLDSAGKPLVTMQTKTIFGRGWQVYKGDSTDDNDLLFSVQKSSMSETSLDVFCKCK</sequence>
<proteinExistence type="inferred from homology"/>